<reference evidence="1 2" key="1">
    <citation type="journal article" date="2013" name="Curr. Biol.">
        <title>The Genome of the Foraminiferan Reticulomyxa filosa.</title>
        <authorList>
            <person name="Glockner G."/>
            <person name="Hulsmann N."/>
            <person name="Schleicher M."/>
            <person name="Noegel A.A."/>
            <person name="Eichinger L."/>
            <person name="Gallinger C."/>
            <person name="Pawlowski J."/>
            <person name="Sierra R."/>
            <person name="Euteneuer U."/>
            <person name="Pillet L."/>
            <person name="Moustafa A."/>
            <person name="Platzer M."/>
            <person name="Groth M."/>
            <person name="Szafranski K."/>
            <person name="Schliwa M."/>
        </authorList>
    </citation>
    <scope>NUCLEOTIDE SEQUENCE [LARGE SCALE GENOMIC DNA]</scope>
</reference>
<name>X6NVZ1_RETFI</name>
<proteinExistence type="predicted"/>
<evidence type="ECO:0000313" key="2">
    <source>
        <dbReference type="Proteomes" id="UP000023152"/>
    </source>
</evidence>
<dbReference type="EMBL" id="ASPP01005457">
    <property type="protein sequence ID" value="ETO30465.1"/>
    <property type="molecule type" value="Genomic_DNA"/>
</dbReference>
<protein>
    <submittedName>
        <fullName evidence="1">Uncharacterized protein</fullName>
    </submittedName>
</protein>
<evidence type="ECO:0000313" key="1">
    <source>
        <dbReference type="EMBL" id="ETO30465.1"/>
    </source>
</evidence>
<sequence length="226" mass="26464">MFDKASIRNGRCQVYDKAMKLCGGMDQEPVTKKEEEEKKEEYKTNDGKRESMIDKYEKELKILLLLCGDIMRREELVEELESSNGNVQSIIEKMVSRLMESDDYVQIEMQRESKIKMQLQAEMQIQMELEMELRRKTEMGMGMGIEMEMEKQKQKQRELEMIMPKRLKSTKSKPNNDRAGLYKEEEKTQIGELKSGINLQGLCRNEDCLAAKARLPVWINLGFDTI</sequence>
<organism evidence="1 2">
    <name type="scientific">Reticulomyxa filosa</name>
    <dbReference type="NCBI Taxonomy" id="46433"/>
    <lineage>
        <taxon>Eukaryota</taxon>
        <taxon>Sar</taxon>
        <taxon>Rhizaria</taxon>
        <taxon>Retaria</taxon>
        <taxon>Foraminifera</taxon>
        <taxon>Monothalamids</taxon>
        <taxon>Reticulomyxidae</taxon>
        <taxon>Reticulomyxa</taxon>
    </lineage>
</organism>
<accession>X6NVZ1</accession>
<dbReference type="AlphaFoldDB" id="X6NVZ1"/>
<gene>
    <name evidence="1" type="ORF">RFI_06658</name>
</gene>
<comment type="caution">
    <text evidence="1">The sequence shown here is derived from an EMBL/GenBank/DDBJ whole genome shotgun (WGS) entry which is preliminary data.</text>
</comment>
<dbReference type="Proteomes" id="UP000023152">
    <property type="component" value="Unassembled WGS sequence"/>
</dbReference>
<keyword evidence="2" id="KW-1185">Reference proteome</keyword>
<feature type="non-terminal residue" evidence="1">
    <location>
        <position position="226"/>
    </location>
</feature>